<evidence type="ECO:0000256" key="2">
    <source>
        <dbReference type="ARBA" id="ARBA00007103"/>
    </source>
</evidence>
<dbReference type="InterPro" id="IPR050214">
    <property type="entry name" value="Cys_Synth/Cystath_Beta-Synth"/>
</dbReference>
<dbReference type="PANTHER" id="PTHR10314">
    <property type="entry name" value="CYSTATHIONINE BETA-SYNTHASE"/>
    <property type="match status" value="1"/>
</dbReference>
<dbReference type="GO" id="GO:0006535">
    <property type="term" value="P:cysteine biosynthetic process from serine"/>
    <property type="evidence" value="ECO:0007669"/>
    <property type="project" value="InterPro"/>
</dbReference>
<dbReference type="AlphaFoldDB" id="A0A9D4U4T1"/>
<evidence type="ECO:0000256" key="3">
    <source>
        <dbReference type="ARBA" id="ARBA00022605"/>
    </source>
</evidence>
<organism evidence="10 11">
    <name type="scientific">Adiantum capillus-veneris</name>
    <name type="common">Maidenhair fern</name>
    <dbReference type="NCBI Taxonomy" id="13818"/>
    <lineage>
        <taxon>Eukaryota</taxon>
        <taxon>Viridiplantae</taxon>
        <taxon>Streptophyta</taxon>
        <taxon>Embryophyta</taxon>
        <taxon>Tracheophyta</taxon>
        <taxon>Polypodiopsida</taxon>
        <taxon>Polypodiidae</taxon>
        <taxon>Polypodiales</taxon>
        <taxon>Pteridineae</taxon>
        <taxon>Pteridaceae</taxon>
        <taxon>Vittarioideae</taxon>
        <taxon>Adiantum</taxon>
    </lineage>
</organism>
<evidence type="ECO:0000259" key="9">
    <source>
        <dbReference type="Pfam" id="PF00291"/>
    </source>
</evidence>
<dbReference type="EMBL" id="JABFUD020000023">
    <property type="protein sequence ID" value="KAI5061355.1"/>
    <property type="molecule type" value="Genomic_DNA"/>
</dbReference>
<dbReference type="InterPro" id="IPR005856">
    <property type="entry name" value="Cys_synth"/>
</dbReference>
<dbReference type="FunFam" id="3.40.50.1100:FF:000006">
    <property type="entry name" value="Cysteine synthase"/>
    <property type="match status" value="1"/>
</dbReference>
<feature type="binding site" evidence="7">
    <location>
        <position position="162"/>
    </location>
    <ligand>
        <name>pyridoxal 5'-phosphate</name>
        <dbReference type="ChEBI" id="CHEBI:597326"/>
    </ligand>
</feature>
<dbReference type="InterPro" id="IPR001926">
    <property type="entry name" value="TrpB-like_PALP"/>
</dbReference>
<comment type="cofactor">
    <cofactor evidence="1 7">
        <name>pyridoxal 5'-phosphate</name>
        <dbReference type="ChEBI" id="CHEBI:597326"/>
    </cofactor>
</comment>
<dbReference type="InterPro" id="IPR005859">
    <property type="entry name" value="CysK"/>
</dbReference>
<evidence type="ECO:0000256" key="5">
    <source>
        <dbReference type="ARBA" id="ARBA00022898"/>
    </source>
</evidence>
<dbReference type="CDD" id="cd01561">
    <property type="entry name" value="CBS_like"/>
    <property type="match status" value="1"/>
</dbReference>
<dbReference type="Pfam" id="PF00291">
    <property type="entry name" value="PALP"/>
    <property type="match status" value="1"/>
</dbReference>
<evidence type="ECO:0000256" key="7">
    <source>
        <dbReference type="PIRSR" id="PIRSR605856-50"/>
    </source>
</evidence>
<comment type="similarity">
    <text evidence="2">Belongs to the cysteine synthase/cystathionine beta-synthase family.</text>
</comment>
<dbReference type="NCBIfam" id="TIGR01136">
    <property type="entry name" value="cysKM"/>
    <property type="match status" value="1"/>
</dbReference>
<evidence type="ECO:0000256" key="8">
    <source>
        <dbReference type="PIRSR" id="PIRSR605856-51"/>
    </source>
</evidence>
<keyword evidence="4" id="KW-0808">Transferase</keyword>
<sequence length="423" mass="45170">MACVVAPAAELASKQALGASGHLTALAALKHAMASSPRHWAFWEFWKIGRVFCRSVGQALVVSWEQDTMQSEGVPVEGIHPSTQKENIASNITELIGWTPLVELKNIASKEGALARIVGKLEWHQPLSSVKDRIALPMIEDAERRGLIKPGLTTLIEPTSGNTAISLAFVGIHKGYKVVAVMPASYSLERRMILRALGAEIYLTDPAVGIAGLFAKAEELVATIPNSYMLNQAMNTMNPGAHFQSTGPEIWKDTAAKVDIFMAGAGTGGTFSGAGRFLKEQNPEIKVMIIEPAESPVLSGGCKGPHKIQGIGPGFIPATTDVNLADEIVTVSTEESMTYACRLAKEEGLLAGISSGAAVAAALKVSKRPENAGKLIVTILPSGAERYMTSDLFAAIREEYHIKGQQWLLEIESGMQIGIMGSR</sequence>
<protein>
    <recommendedName>
        <fullName evidence="9">Tryptophan synthase beta chain-like PALP domain-containing protein</fullName>
    </recommendedName>
</protein>
<dbReference type="GO" id="GO:0004124">
    <property type="term" value="F:cysteine synthase activity"/>
    <property type="evidence" value="ECO:0007669"/>
    <property type="project" value="InterPro"/>
</dbReference>
<dbReference type="Gene3D" id="3.40.50.1100">
    <property type="match status" value="2"/>
</dbReference>
<feature type="modified residue" description="N6-(pyridoxal phosphate)lysine" evidence="8">
    <location>
        <position position="131"/>
    </location>
</feature>
<proteinExistence type="inferred from homology"/>
<name>A0A9D4U4T1_ADICA</name>
<evidence type="ECO:0000313" key="11">
    <source>
        <dbReference type="Proteomes" id="UP000886520"/>
    </source>
</evidence>
<feature type="binding site" evidence="7">
    <location>
        <position position="354"/>
    </location>
    <ligand>
        <name>pyridoxal 5'-phosphate</name>
        <dbReference type="ChEBI" id="CHEBI:597326"/>
    </ligand>
</feature>
<evidence type="ECO:0000256" key="6">
    <source>
        <dbReference type="ARBA" id="ARBA00023192"/>
    </source>
</evidence>
<keyword evidence="6" id="KW-0198">Cysteine biosynthesis</keyword>
<keyword evidence="5 7" id="KW-0663">Pyridoxal phosphate</keyword>
<dbReference type="OrthoDB" id="10259545at2759"/>
<gene>
    <name evidence="10" type="ORF">GOP47_0023860</name>
</gene>
<comment type="caution">
    <text evidence="10">The sequence shown here is derived from an EMBL/GenBank/DDBJ whole genome shotgun (WGS) entry which is preliminary data.</text>
</comment>
<keyword evidence="11" id="KW-1185">Reference proteome</keyword>
<dbReference type="SUPFAM" id="SSF53686">
    <property type="entry name" value="Tryptophan synthase beta subunit-like PLP-dependent enzymes"/>
    <property type="match status" value="1"/>
</dbReference>
<feature type="binding site" evidence="7">
    <location>
        <begin position="266"/>
        <end position="270"/>
    </location>
    <ligand>
        <name>pyridoxal 5'-phosphate</name>
        <dbReference type="ChEBI" id="CHEBI:597326"/>
    </ligand>
</feature>
<feature type="domain" description="Tryptophan synthase beta chain-like PALP" evidence="9">
    <location>
        <begin position="92"/>
        <end position="381"/>
    </location>
</feature>
<accession>A0A9D4U4T1</accession>
<evidence type="ECO:0000256" key="1">
    <source>
        <dbReference type="ARBA" id="ARBA00001933"/>
    </source>
</evidence>
<dbReference type="NCBIfam" id="TIGR01139">
    <property type="entry name" value="cysK"/>
    <property type="match status" value="1"/>
</dbReference>
<evidence type="ECO:0000313" key="10">
    <source>
        <dbReference type="EMBL" id="KAI5061355.1"/>
    </source>
</evidence>
<evidence type="ECO:0000256" key="4">
    <source>
        <dbReference type="ARBA" id="ARBA00022679"/>
    </source>
</evidence>
<keyword evidence="3" id="KW-0028">Amino-acid biosynthesis</keyword>
<reference evidence="10" key="1">
    <citation type="submission" date="2021-01" db="EMBL/GenBank/DDBJ databases">
        <title>Adiantum capillus-veneris genome.</title>
        <authorList>
            <person name="Fang Y."/>
            <person name="Liao Q."/>
        </authorList>
    </citation>
    <scope>NUCLEOTIDE SEQUENCE</scope>
    <source>
        <strain evidence="10">H3</strain>
        <tissue evidence="10">Leaf</tissue>
    </source>
</reference>
<dbReference type="Proteomes" id="UP000886520">
    <property type="component" value="Chromosome 23"/>
</dbReference>
<dbReference type="InterPro" id="IPR036052">
    <property type="entry name" value="TrpB-like_PALP_sf"/>
</dbReference>